<gene>
    <name evidence="3" type="ORF">SAMN02745134_03531</name>
</gene>
<sequence>MPAKKGRVRWMFKGRRVGTLTSGIVLIMLGIAYLLQLFFPAVKLSAIASMWPLILIFLGVEMLVSYVVNKEEKMKYDFGAIFLIIVLSFFAMGMGGTEFVLNHLVQFRNAGTF</sequence>
<feature type="transmembrane region" description="Helical" evidence="1">
    <location>
        <begin position="45"/>
        <end position="68"/>
    </location>
</feature>
<feature type="transmembrane region" description="Helical" evidence="1">
    <location>
        <begin position="80"/>
        <end position="101"/>
    </location>
</feature>
<keyword evidence="1" id="KW-0472">Membrane</keyword>
<dbReference type="Pfam" id="PF22570">
    <property type="entry name" value="LiaF-TM"/>
    <property type="match status" value="1"/>
</dbReference>
<accession>A0A1W1XYA2</accession>
<proteinExistence type="predicted"/>
<keyword evidence="1" id="KW-1133">Transmembrane helix</keyword>
<reference evidence="3 4" key="1">
    <citation type="submission" date="2017-04" db="EMBL/GenBank/DDBJ databases">
        <authorList>
            <person name="Afonso C.L."/>
            <person name="Miller P.J."/>
            <person name="Scott M.A."/>
            <person name="Spackman E."/>
            <person name="Goraichik I."/>
            <person name="Dimitrov K.M."/>
            <person name="Suarez D.L."/>
            <person name="Swayne D.E."/>
        </authorList>
    </citation>
    <scope>NUCLEOTIDE SEQUENCE [LARGE SCALE GENOMIC DNA]</scope>
    <source>
        <strain evidence="3 4">DSM 12555</strain>
    </source>
</reference>
<dbReference type="STRING" id="1121291.SAMN02745134_03531"/>
<protein>
    <recommendedName>
        <fullName evidence="2">LiaF transmembrane domain-containing protein</fullName>
    </recommendedName>
</protein>
<organism evidence="3 4">
    <name type="scientific">Clostridium acidisoli DSM 12555</name>
    <dbReference type="NCBI Taxonomy" id="1121291"/>
    <lineage>
        <taxon>Bacteria</taxon>
        <taxon>Bacillati</taxon>
        <taxon>Bacillota</taxon>
        <taxon>Clostridia</taxon>
        <taxon>Eubacteriales</taxon>
        <taxon>Clostridiaceae</taxon>
        <taxon>Clostridium</taxon>
    </lineage>
</organism>
<evidence type="ECO:0000313" key="4">
    <source>
        <dbReference type="Proteomes" id="UP000192468"/>
    </source>
</evidence>
<evidence type="ECO:0000259" key="2">
    <source>
        <dbReference type="Pfam" id="PF22570"/>
    </source>
</evidence>
<keyword evidence="4" id="KW-1185">Reference proteome</keyword>
<name>A0A1W1XYA2_9CLOT</name>
<dbReference type="Proteomes" id="UP000192468">
    <property type="component" value="Unassembled WGS sequence"/>
</dbReference>
<evidence type="ECO:0000313" key="3">
    <source>
        <dbReference type="EMBL" id="SMC28488.1"/>
    </source>
</evidence>
<keyword evidence="1" id="KW-0812">Transmembrane</keyword>
<feature type="transmembrane region" description="Helical" evidence="1">
    <location>
        <begin position="20"/>
        <end position="39"/>
    </location>
</feature>
<dbReference type="AlphaFoldDB" id="A0A1W1XYA2"/>
<dbReference type="EMBL" id="FWXH01000026">
    <property type="protein sequence ID" value="SMC28488.1"/>
    <property type="molecule type" value="Genomic_DNA"/>
</dbReference>
<feature type="domain" description="LiaF transmembrane" evidence="2">
    <location>
        <begin position="22"/>
        <end position="98"/>
    </location>
</feature>
<evidence type="ECO:0000256" key="1">
    <source>
        <dbReference type="SAM" id="Phobius"/>
    </source>
</evidence>
<dbReference type="InterPro" id="IPR054331">
    <property type="entry name" value="LiaF_TM"/>
</dbReference>